<evidence type="ECO:0000256" key="3">
    <source>
        <dbReference type="ARBA" id="ARBA00011152"/>
    </source>
</evidence>
<protein>
    <recommendedName>
        <fullName evidence="4">imidazole glycerol-phosphate synthase</fullName>
        <ecNumber evidence="4">4.3.2.10</ecNumber>
    </recommendedName>
    <alternativeName>
        <fullName evidence="9">IGP synthase cyclase subunit</fullName>
    </alternativeName>
</protein>
<accession>A0A0A8J7S2</accession>
<dbReference type="UniPathway" id="UPA00031">
    <property type="reaction ID" value="UER00010"/>
</dbReference>
<dbReference type="GO" id="GO:0000105">
    <property type="term" value="P:L-histidine biosynthetic process"/>
    <property type="evidence" value="ECO:0007669"/>
    <property type="project" value="UniProtKB-UniPathway"/>
</dbReference>
<comment type="subunit">
    <text evidence="3">Heterodimer of HisH and HisF.</text>
</comment>
<name>A0A0A8J7S2_ECOLX</name>
<comment type="similarity">
    <text evidence="2 11">Belongs to the HisA/HisF family.</text>
</comment>
<comment type="pathway">
    <text evidence="1">Amino-acid biosynthesis; L-histidine biosynthesis; L-histidine from 5-phospho-alpha-D-ribose 1-diphosphate: step 5/9.</text>
</comment>
<dbReference type="InterPro" id="IPR013785">
    <property type="entry name" value="Aldolase_TIM"/>
</dbReference>
<dbReference type="InterPro" id="IPR006062">
    <property type="entry name" value="His_biosynth"/>
</dbReference>
<keyword evidence="7" id="KW-0456">Lyase</keyword>
<evidence type="ECO:0000256" key="6">
    <source>
        <dbReference type="ARBA" id="ARBA00023102"/>
    </source>
</evidence>
<evidence type="ECO:0000256" key="10">
    <source>
        <dbReference type="ARBA" id="ARBA00047838"/>
    </source>
</evidence>
<comment type="function">
    <text evidence="8">IGPS catalyzes the conversion of PRFAR and glutamine to IGP, AICAR and glutamate. The HisF subunit catalyzes the cyclization activity that produces IGP and AICAR from PRFAR using the ammonia provided by the HisH subunit.</text>
</comment>
<dbReference type="InterPro" id="IPR004651">
    <property type="entry name" value="HisF"/>
</dbReference>
<dbReference type="EMBL" id="AB972424">
    <property type="protein sequence ID" value="BAQ02306.1"/>
    <property type="molecule type" value="Genomic_DNA"/>
</dbReference>
<dbReference type="GO" id="GO:0000107">
    <property type="term" value="F:imidazoleglycerol-phosphate synthase activity"/>
    <property type="evidence" value="ECO:0007669"/>
    <property type="project" value="InterPro"/>
</dbReference>
<evidence type="ECO:0000256" key="1">
    <source>
        <dbReference type="ARBA" id="ARBA00005091"/>
    </source>
</evidence>
<evidence type="ECO:0000256" key="7">
    <source>
        <dbReference type="ARBA" id="ARBA00023239"/>
    </source>
</evidence>
<dbReference type="NCBIfam" id="NF038364">
    <property type="entry name" value="AglZ_HisF2_fam"/>
    <property type="match status" value="1"/>
</dbReference>
<sequence>MQRSNIMLRPRIIPCLLVHDSGLVKTVNFKSPKYVGDPINAVKIFNEKEADELMVLDIDATSRGLEPNYALIKKLAAECRMPLCYGGGVTSVAQAVKIISLGVEKVSISSAAVENPNIVKDLAEAVGKQSVVVVLDVIKRKGLFSKGYELSTRNNTRTYKIDPISFAQKMVALGAGEIVINFVDNDGVMGGYDVEYSSTIKSQINVPVTFLGGAGNYEHLSALIDQCGIVGAAAGSLFVFKGKYRAVLISYPTPEQKDIICNNLKKNY</sequence>
<dbReference type="PANTHER" id="PTHR21235">
    <property type="entry name" value="IMIDAZOLE GLYCEROL PHOSPHATE SYNTHASE SUBUNIT HISF/H IGP SYNTHASE SUBUNIT HISF/H"/>
    <property type="match status" value="1"/>
</dbReference>
<proteinExistence type="inferred from homology"/>
<dbReference type="AlphaFoldDB" id="A0A0A8J7S2"/>
<dbReference type="EMBL" id="AB972418">
    <property type="protein sequence ID" value="BAQ02204.1"/>
    <property type="molecule type" value="Genomic_DNA"/>
</dbReference>
<dbReference type="PANTHER" id="PTHR21235:SF2">
    <property type="entry name" value="IMIDAZOLE GLYCEROL PHOSPHATE SYNTHASE HISHF"/>
    <property type="match status" value="1"/>
</dbReference>
<evidence type="ECO:0000313" key="13">
    <source>
        <dbReference type="EMBL" id="BAQ02306.1"/>
    </source>
</evidence>
<dbReference type="GO" id="GO:0016829">
    <property type="term" value="F:lyase activity"/>
    <property type="evidence" value="ECO:0007669"/>
    <property type="project" value="UniProtKB-KW"/>
</dbReference>
<keyword evidence="5 11" id="KW-0028">Amino-acid biosynthesis</keyword>
<organism evidence="13">
    <name type="scientific">Escherichia coli</name>
    <dbReference type="NCBI Taxonomy" id="562"/>
    <lineage>
        <taxon>Bacteria</taxon>
        <taxon>Pseudomonadati</taxon>
        <taxon>Pseudomonadota</taxon>
        <taxon>Gammaproteobacteria</taxon>
        <taxon>Enterobacterales</taxon>
        <taxon>Enterobacteriaceae</taxon>
        <taxon>Escherichia</taxon>
    </lineage>
</organism>
<comment type="catalytic activity">
    <reaction evidence="10">
        <text>5-[(5-phospho-1-deoxy-D-ribulos-1-ylimino)methylamino]-1-(5-phospho-beta-D-ribosyl)imidazole-4-carboxamide + L-glutamine = D-erythro-1-(imidazol-4-yl)glycerol 3-phosphate + 5-amino-1-(5-phospho-beta-D-ribosyl)imidazole-4-carboxamide + L-glutamate + H(+)</text>
        <dbReference type="Rhea" id="RHEA:24793"/>
        <dbReference type="ChEBI" id="CHEBI:15378"/>
        <dbReference type="ChEBI" id="CHEBI:29985"/>
        <dbReference type="ChEBI" id="CHEBI:58278"/>
        <dbReference type="ChEBI" id="CHEBI:58359"/>
        <dbReference type="ChEBI" id="CHEBI:58475"/>
        <dbReference type="ChEBI" id="CHEBI:58525"/>
        <dbReference type="EC" id="4.3.2.10"/>
    </reaction>
</comment>
<dbReference type="InterPro" id="IPR011060">
    <property type="entry name" value="RibuloseP-bd_barrel"/>
</dbReference>
<dbReference type="Pfam" id="PF00977">
    <property type="entry name" value="His_biosynth"/>
    <property type="match status" value="1"/>
</dbReference>
<evidence type="ECO:0000313" key="12">
    <source>
        <dbReference type="EMBL" id="BAQ02204.1"/>
    </source>
</evidence>
<keyword evidence="6 11" id="KW-0368">Histidine biosynthesis</keyword>
<evidence type="ECO:0000256" key="2">
    <source>
        <dbReference type="ARBA" id="ARBA00009667"/>
    </source>
</evidence>
<evidence type="ECO:0000256" key="9">
    <source>
        <dbReference type="ARBA" id="ARBA00030264"/>
    </source>
</evidence>
<dbReference type="Gene3D" id="3.20.20.70">
    <property type="entry name" value="Aldolase class I"/>
    <property type="match status" value="1"/>
</dbReference>
<evidence type="ECO:0000256" key="5">
    <source>
        <dbReference type="ARBA" id="ARBA00022605"/>
    </source>
</evidence>
<dbReference type="SUPFAM" id="SSF51366">
    <property type="entry name" value="Ribulose-phoshate binding barrel"/>
    <property type="match status" value="1"/>
</dbReference>
<evidence type="ECO:0000256" key="4">
    <source>
        <dbReference type="ARBA" id="ARBA00012809"/>
    </source>
</evidence>
<evidence type="ECO:0000256" key="11">
    <source>
        <dbReference type="RuleBase" id="RU003657"/>
    </source>
</evidence>
<dbReference type="EC" id="4.3.2.10" evidence="4"/>
<dbReference type="CDD" id="cd04731">
    <property type="entry name" value="HisF"/>
    <property type="match status" value="1"/>
</dbReference>
<dbReference type="InterPro" id="IPR050064">
    <property type="entry name" value="IGPS_HisA/HisF"/>
</dbReference>
<reference evidence="13" key="1">
    <citation type="journal article" date="2014" name="DNA Res.">
        <title>A complete view of the genetic diversity of the Escherichia coli O-antigen biosynthesis gene cluster.</title>
        <authorList>
            <person name="Iguchi A."/>
            <person name="Iyoda S."/>
            <person name="Kikuchi T."/>
            <person name="Ogura Y."/>
            <person name="Katsura K."/>
            <person name="Ohnishi M."/>
            <person name="Hayashi T."/>
            <person name="Thomson N.R."/>
        </authorList>
    </citation>
    <scope>NUCLEOTIDE SEQUENCE</scope>
    <source>
        <strain evidence="12">31w</strain>
        <strain evidence="13">880-67</strain>
    </source>
</reference>
<evidence type="ECO:0000256" key="8">
    <source>
        <dbReference type="ARBA" id="ARBA00025475"/>
    </source>
</evidence>